<evidence type="ECO:0000313" key="3">
    <source>
        <dbReference type="Proteomes" id="UP000007803"/>
    </source>
</evidence>
<name>E0UTZ3_SULAO</name>
<evidence type="ECO:0000259" key="1">
    <source>
        <dbReference type="PROSITE" id="PS50164"/>
    </source>
</evidence>
<evidence type="ECO:0000313" key="2">
    <source>
        <dbReference type="EMBL" id="ADN09437.1"/>
    </source>
</evidence>
<dbReference type="Proteomes" id="UP000007803">
    <property type="component" value="Chromosome"/>
</dbReference>
<dbReference type="HOGENOM" id="CLU_052782_2_0_7"/>
<proteinExistence type="predicted"/>
<protein>
    <recommendedName>
        <fullName evidence="1">GIY-YIG domain-containing protein</fullName>
    </recommendedName>
</protein>
<dbReference type="eggNOG" id="COG0322">
    <property type="taxonomic scope" value="Bacteria"/>
</dbReference>
<dbReference type="PROSITE" id="PS50164">
    <property type="entry name" value="GIY_YIG"/>
    <property type="match status" value="1"/>
</dbReference>
<dbReference type="OrthoDB" id="2656488at2"/>
<dbReference type="InterPro" id="IPR000305">
    <property type="entry name" value="GIY-YIG_endonuc"/>
</dbReference>
<dbReference type="STRING" id="563040.Saut_1390"/>
<organism evidence="2 3">
    <name type="scientific">Sulfurimonas autotrophica (strain ATCC BAA-671 / DSM 16294 / JCM 11897 / OK10)</name>
    <dbReference type="NCBI Taxonomy" id="563040"/>
    <lineage>
        <taxon>Bacteria</taxon>
        <taxon>Pseudomonadati</taxon>
        <taxon>Campylobacterota</taxon>
        <taxon>Epsilonproteobacteria</taxon>
        <taxon>Campylobacterales</taxon>
        <taxon>Sulfurimonadaceae</taxon>
        <taxon>Sulfurimonas</taxon>
    </lineage>
</organism>
<feature type="domain" description="GIY-YIG" evidence="1">
    <location>
        <begin position="49"/>
        <end position="125"/>
    </location>
</feature>
<accession>E0UTZ3</accession>
<keyword evidence="3" id="KW-1185">Reference proteome</keyword>
<dbReference type="AlphaFoldDB" id="E0UTZ3"/>
<gene>
    <name evidence="2" type="ordered locus">Saut_1390</name>
</gene>
<dbReference type="CDD" id="cd10447">
    <property type="entry name" value="GIY-YIG_unchar_2"/>
    <property type="match status" value="1"/>
</dbReference>
<reference evidence="3" key="1">
    <citation type="journal article" date="2010" name="Stand. Genomic Sci.">
        <title>Complete genome sequence of Sulfurimonas autotrophica type strain (OK10).</title>
        <authorList>
            <person name="Sikorski J."/>
            <person name="Munk C."/>
            <person name="Lapidus A."/>
            <person name="Djao O."/>
            <person name="Lucas S."/>
            <person name="Glavina Del Rio T."/>
            <person name="Nolan M."/>
            <person name="Tice H."/>
            <person name="Han C."/>
            <person name="Cheng J."/>
            <person name="Tapia R."/>
            <person name="Goodwin L."/>
            <person name="Pitluck S."/>
            <person name="Liolios K."/>
            <person name="Ivanova N."/>
            <person name="Mavromatis K."/>
            <person name="Mikhailova N."/>
            <person name="Pati A."/>
            <person name="Sims D."/>
            <person name="Meincke L."/>
            <person name="Brettin T."/>
            <person name="Detter J."/>
            <person name="Chen A."/>
            <person name="Palaniappan K."/>
            <person name="Land M."/>
            <person name="Hauser L."/>
            <person name="Chang Y."/>
            <person name="Jeffries C."/>
            <person name="Rohde M."/>
            <person name="Lang E."/>
            <person name="Spring S."/>
            <person name="Goker M."/>
            <person name="Woyke T."/>
            <person name="Bristow J."/>
            <person name="Eisen J."/>
            <person name="Markowitz V."/>
            <person name="Hugenholtz P."/>
            <person name="Kyrpides N."/>
            <person name="Klenk H."/>
        </authorList>
    </citation>
    <scope>NUCLEOTIDE SEQUENCE [LARGE SCALE GENOMIC DNA]</scope>
    <source>
        <strain evidence="3">ATCC BAA-671 / DSM 16294 / JCM 11897 / OK10</strain>
    </source>
</reference>
<dbReference type="Pfam" id="PF14267">
    <property type="entry name" value="DUF4357"/>
    <property type="match status" value="1"/>
</dbReference>
<dbReference type="InterPro" id="IPR025579">
    <property type="entry name" value="DUF4357"/>
</dbReference>
<sequence>MKRGQTIKLYIYGDDLKNIKTAELSNWSGKAYIGERKHSKLIQGIEELKSPGVYLLLSRDMNEFQIALYVGEADEVNKRISDHFKSKDWWTDFVIFISKDTNLTKSHVRYLEKKLYNISNEKTTLIDLKNNSNPTGSKLPISEMDDMDEFLEKIIFMLKNLGIINLEKIEVQEISLDKDNIFYLDLTKNRIDENNNKLQAKLQITNDGYRLLKGSFIEKEERPSFKKHIYYPLRKQFETNKYMQDSKYDGCSILIQDIDVRSPSAAASIVKNRATNGPKEWKLQDGTTLDEFQLNSQS</sequence>
<dbReference type="EMBL" id="CP002205">
    <property type="protein sequence ID" value="ADN09437.1"/>
    <property type="molecule type" value="Genomic_DNA"/>
</dbReference>
<dbReference type="KEGG" id="sua:Saut_1390"/>